<name>A0AAE1DNW1_9GAST</name>
<gene>
    <name evidence="1" type="ORF">RRG08_039909</name>
</gene>
<comment type="caution">
    <text evidence="1">The sequence shown here is derived from an EMBL/GenBank/DDBJ whole genome shotgun (WGS) entry which is preliminary data.</text>
</comment>
<keyword evidence="2" id="KW-1185">Reference proteome</keyword>
<dbReference type="EMBL" id="JAWDGP010003233">
    <property type="protein sequence ID" value="KAK3776323.1"/>
    <property type="molecule type" value="Genomic_DNA"/>
</dbReference>
<protein>
    <submittedName>
        <fullName evidence="1">Uncharacterized protein</fullName>
    </submittedName>
</protein>
<evidence type="ECO:0000313" key="2">
    <source>
        <dbReference type="Proteomes" id="UP001283361"/>
    </source>
</evidence>
<organism evidence="1 2">
    <name type="scientific">Elysia crispata</name>
    <name type="common">lettuce slug</name>
    <dbReference type="NCBI Taxonomy" id="231223"/>
    <lineage>
        <taxon>Eukaryota</taxon>
        <taxon>Metazoa</taxon>
        <taxon>Spiralia</taxon>
        <taxon>Lophotrochozoa</taxon>
        <taxon>Mollusca</taxon>
        <taxon>Gastropoda</taxon>
        <taxon>Heterobranchia</taxon>
        <taxon>Euthyneura</taxon>
        <taxon>Panpulmonata</taxon>
        <taxon>Sacoglossa</taxon>
        <taxon>Placobranchoidea</taxon>
        <taxon>Plakobranchidae</taxon>
        <taxon>Elysia</taxon>
    </lineage>
</organism>
<proteinExistence type="predicted"/>
<sequence length="76" mass="8713">MNLFLLGGKIDSSDICTEESWIRCLCSLHVPKSYSQSTGPIFLHYDCHENARCRPNRCSLLRRQSQTRKLVTLVVS</sequence>
<evidence type="ECO:0000313" key="1">
    <source>
        <dbReference type="EMBL" id="KAK3776323.1"/>
    </source>
</evidence>
<accession>A0AAE1DNW1</accession>
<dbReference type="Proteomes" id="UP001283361">
    <property type="component" value="Unassembled WGS sequence"/>
</dbReference>
<reference evidence="1" key="1">
    <citation type="journal article" date="2023" name="G3 (Bethesda)">
        <title>A reference genome for the long-term kleptoplast-retaining sea slug Elysia crispata morphotype clarki.</title>
        <authorList>
            <person name="Eastman K.E."/>
            <person name="Pendleton A.L."/>
            <person name="Shaikh M.A."/>
            <person name="Suttiyut T."/>
            <person name="Ogas R."/>
            <person name="Tomko P."/>
            <person name="Gavelis G."/>
            <person name="Widhalm J.R."/>
            <person name="Wisecaver J.H."/>
        </authorList>
    </citation>
    <scope>NUCLEOTIDE SEQUENCE</scope>
    <source>
        <strain evidence="1">ECLA1</strain>
    </source>
</reference>
<dbReference type="AlphaFoldDB" id="A0AAE1DNW1"/>